<gene>
    <name evidence="1" type="ORF">JX265_007923</name>
</gene>
<dbReference type="Proteomes" id="UP000829685">
    <property type="component" value="Unassembled WGS sequence"/>
</dbReference>
<reference evidence="1" key="1">
    <citation type="submission" date="2021-03" db="EMBL/GenBank/DDBJ databases">
        <title>Revisited historic fungal species revealed as producer of novel bioactive compounds through whole genome sequencing and comparative genomics.</title>
        <authorList>
            <person name="Vignolle G.A."/>
            <person name="Hochenegger N."/>
            <person name="Mach R.L."/>
            <person name="Mach-Aigner A.R."/>
            <person name="Javad Rahimi M."/>
            <person name="Salim K.A."/>
            <person name="Chan C.M."/>
            <person name="Lim L.B.L."/>
            <person name="Cai F."/>
            <person name="Druzhinina I.S."/>
            <person name="U'Ren J.M."/>
            <person name="Derntl C."/>
        </authorList>
    </citation>
    <scope>NUCLEOTIDE SEQUENCE</scope>
    <source>
        <strain evidence="1">TUCIM 5799</strain>
    </source>
</reference>
<comment type="caution">
    <text evidence="1">The sequence shown here is derived from an EMBL/GenBank/DDBJ whole genome shotgun (WGS) entry which is preliminary data.</text>
</comment>
<organism evidence="1 2">
    <name type="scientific">Neoarthrinium moseri</name>
    <dbReference type="NCBI Taxonomy" id="1658444"/>
    <lineage>
        <taxon>Eukaryota</taxon>
        <taxon>Fungi</taxon>
        <taxon>Dikarya</taxon>
        <taxon>Ascomycota</taxon>
        <taxon>Pezizomycotina</taxon>
        <taxon>Sordariomycetes</taxon>
        <taxon>Xylariomycetidae</taxon>
        <taxon>Amphisphaeriales</taxon>
        <taxon>Apiosporaceae</taxon>
        <taxon>Neoarthrinium</taxon>
    </lineage>
</organism>
<evidence type="ECO:0000313" key="1">
    <source>
        <dbReference type="EMBL" id="KAI1865600.1"/>
    </source>
</evidence>
<accession>A0A9Q0AP28</accession>
<dbReference type="AlphaFoldDB" id="A0A9Q0AP28"/>
<name>A0A9Q0AP28_9PEZI</name>
<sequence>MHVGSYETQVHIRAYSFGFGPPWLSYYTQRRPRNIAIDPNTMHPVKAVFVCAGLPSIYAAVHVKKDQEFHIPNIYAHQPSGRPGNSPYCTVSFDIIDVATQTNTSCFVEHGPCVSNSKEPKKPLPTKDNPQSCNNTDFSFYLPEYQYIGNYTVHVEHCFLEGCTNLMHEATSKVINKANYPAGYHYTCGGSGVCNAYYSSITDPIVLPFQKDCNQDCWV</sequence>
<protein>
    <submittedName>
        <fullName evidence="1">Uncharacterized protein</fullName>
    </submittedName>
</protein>
<keyword evidence="2" id="KW-1185">Reference proteome</keyword>
<evidence type="ECO:0000313" key="2">
    <source>
        <dbReference type="Proteomes" id="UP000829685"/>
    </source>
</evidence>
<dbReference type="EMBL" id="JAFIMR010000021">
    <property type="protein sequence ID" value="KAI1865600.1"/>
    <property type="molecule type" value="Genomic_DNA"/>
</dbReference>
<proteinExistence type="predicted"/>